<accession>A0A7K1UNX9</accession>
<dbReference type="RefSeq" id="WP_157354783.1">
    <property type="nucleotide sequence ID" value="NZ_WRPP01000001.1"/>
</dbReference>
<dbReference type="EMBL" id="WRPP01000001">
    <property type="protein sequence ID" value="MVU76027.1"/>
    <property type="molecule type" value="Genomic_DNA"/>
</dbReference>
<dbReference type="Proteomes" id="UP000466794">
    <property type="component" value="Unassembled WGS sequence"/>
</dbReference>
<proteinExistence type="predicted"/>
<gene>
    <name evidence="1" type="ORF">GPX89_02070</name>
</gene>
<keyword evidence="2" id="KW-1185">Reference proteome</keyword>
<name>A0A7K1UNX9_9NOCA</name>
<reference evidence="1 2" key="1">
    <citation type="submission" date="2019-12" db="EMBL/GenBank/DDBJ databases">
        <title>Nocardia sp. nov. ET3-3 isolated from soil.</title>
        <authorList>
            <person name="Kanchanasin P."/>
            <person name="Tanasupawat S."/>
            <person name="Yuki M."/>
            <person name="Kudo T."/>
        </authorList>
    </citation>
    <scope>NUCLEOTIDE SEQUENCE [LARGE SCALE GENOMIC DNA]</scope>
    <source>
        <strain evidence="1 2">ET3-3</strain>
    </source>
</reference>
<protein>
    <submittedName>
        <fullName evidence="1">Uncharacterized protein</fullName>
    </submittedName>
</protein>
<dbReference type="AlphaFoldDB" id="A0A7K1UNX9"/>
<organism evidence="1 2">
    <name type="scientific">Nocardia terrae</name>
    <dbReference type="NCBI Taxonomy" id="2675851"/>
    <lineage>
        <taxon>Bacteria</taxon>
        <taxon>Bacillati</taxon>
        <taxon>Actinomycetota</taxon>
        <taxon>Actinomycetes</taxon>
        <taxon>Mycobacteriales</taxon>
        <taxon>Nocardiaceae</taxon>
        <taxon>Nocardia</taxon>
    </lineage>
</organism>
<evidence type="ECO:0000313" key="2">
    <source>
        <dbReference type="Proteomes" id="UP000466794"/>
    </source>
</evidence>
<evidence type="ECO:0000313" key="1">
    <source>
        <dbReference type="EMBL" id="MVU76027.1"/>
    </source>
</evidence>
<comment type="caution">
    <text evidence="1">The sequence shown here is derived from an EMBL/GenBank/DDBJ whole genome shotgun (WGS) entry which is preliminary data.</text>
</comment>
<sequence>MLFALSPQAAAATGTASCTGGNLDIQTSPIGMSDGPVNGTVSGTFSGCDLKSVEGTFTGTGNCNDVNATVDADLLWNNGDKTHVSGPFHVPGGTVPPAASNTLPATSGPGAGTNLVVNTGPLDNPAGMVGPCMSDGARSISAPIQSVTLG</sequence>